<evidence type="ECO:0000313" key="3">
    <source>
        <dbReference type="Proteomes" id="UP000032360"/>
    </source>
</evidence>
<keyword evidence="1" id="KW-0472">Membrane</keyword>
<accession>A0A0D8HG89</accession>
<evidence type="ECO:0000256" key="1">
    <source>
        <dbReference type="SAM" id="Phobius"/>
    </source>
</evidence>
<sequence length="40" mass="4645">MGQLDLNIIYQMEIFGVWIPQVGGIVIFLETWILEPLIIQ</sequence>
<keyword evidence="1" id="KW-0812">Transmembrane</keyword>
<dbReference type="AlphaFoldDB" id="A0A0D8HG89"/>
<proteinExistence type="predicted"/>
<evidence type="ECO:0000313" key="2">
    <source>
        <dbReference type="EMBL" id="KJF16990.1"/>
    </source>
</evidence>
<name>A0A0D8HG89_9ACTN</name>
<reference evidence="2 3" key="1">
    <citation type="submission" date="2015-01" db="EMBL/GenBank/DDBJ databases">
        <title>Draft genome of the acidophilic iron oxidizer Acidithrix ferrooxidans strain Py-F3.</title>
        <authorList>
            <person name="Poehlein A."/>
            <person name="Eisen S."/>
            <person name="Schloemann M."/>
            <person name="Johnson B.D."/>
            <person name="Daniel R."/>
            <person name="Muehling M."/>
        </authorList>
    </citation>
    <scope>NUCLEOTIDE SEQUENCE [LARGE SCALE GENOMIC DNA]</scope>
    <source>
        <strain evidence="2 3">Py-F3</strain>
    </source>
</reference>
<dbReference type="Proteomes" id="UP000032360">
    <property type="component" value="Unassembled WGS sequence"/>
</dbReference>
<keyword evidence="3" id="KW-1185">Reference proteome</keyword>
<feature type="transmembrane region" description="Helical" evidence="1">
    <location>
        <begin position="15"/>
        <end position="34"/>
    </location>
</feature>
<dbReference type="EMBL" id="JXYS01000068">
    <property type="protein sequence ID" value="KJF16990.1"/>
    <property type="molecule type" value="Genomic_DNA"/>
</dbReference>
<gene>
    <name evidence="2" type="ORF">AXFE_21250</name>
</gene>
<keyword evidence="1" id="KW-1133">Transmembrane helix</keyword>
<organism evidence="2 3">
    <name type="scientific">Acidithrix ferrooxidans</name>
    <dbReference type="NCBI Taxonomy" id="1280514"/>
    <lineage>
        <taxon>Bacteria</taxon>
        <taxon>Bacillati</taxon>
        <taxon>Actinomycetota</taxon>
        <taxon>Acidimicrobiia</taxon>
        <taxon>Acidimicrobiales</taxon>
        <taxon>Acidimicrobiaceae</taxon>
        <taxon>Acidithrix</taxon>
    </lineage>
</organism>
<comment type="caution">
    <text evidence="2">The sequence shown here is derived from an EMBL/GenBank/DDBJ whole genome shotgun (WGS) entry which is preliminary data.</text>
</comment>
<protein>
    <submittedName>
        <fullName evidence="2">Uncharacterized protein</fullName>
    </submittedName>
</protein>